<dbReference type="GO" id="GO:0004177">
    <property type="term" value="F:aminopeptidase activity"/>
    <property type="evidence" value="ECO:0007669"/>
    <property type="project" value="UniProtKB-KW"/>
</dbReference>
<evidence type="ECO:0000256" key="2">
    <source>
        <dbReference type="ARBA" id="ARBA00022801"/>
    </source>
</evidence>
<name>A0A1G8T8V1_9BACI</name>
<dbReference type="InterPro" id="IPR008007">
    <property type="entry name" value="Peptidase_M42"/>
</dbReference>
<dbReference type="Gene3D" id="3.40.630.10">
    <property type="entry name" value="Zn peptidases"/>
    <property type="match status" value="1"/>
</dbReference>
<dbReference type="Pfam" id="PF05343">
    <property type="entry name" value="Peptidase_M42"/>
    <property type="match status" value="1"/>
</dbReference>
<gene>
    <name evidence="3" type="ORF">SAMN04490247_1765</name>
</gene>
<accession>A0A1G8T8V1</accession>
<keyword evidence="1" id="KW-0479">Metal-binding</keyword>
<dbReference type="PANTHER" id="PTHR32481:SF0">
    <property type="entry name" value="AMINOPEPTIDASE YPDE-RELATED"/>
    <property type="match status" value="1"/>
</dbReference>
<dbReference type="AlphaFoldDB" id="A0A1G8T8V1"/>
<dbReference type="GO" id="GO:0046872">
    <property type="term" value="F:metal ion binding"/>
    <property type="evidence" value="ECO:0007669"/>
    <property type="project" value="UniProtKB-KW"/>
</dbReference>
<dbReference type="OrthoDB" id="8441064at2"/>
<evidence type="ECO:0000313" key="3">
    <source>
        <dbReference type="EMBL" id="SDJ37817.1"/>
    </source>
</evidence>
<dbReference type="InterPro" id="IPR051464">
    <property type="entry name" value="Peptidase_M42_aminopept"/>
</dbReference>
<dbReference type="SUPFAM" id="SSF53187">
    <property type="entry name" value="Zn-dependent exopeptidases"/>
    <property type="match status" value="1"/>
</dbReference>
<reference evidence="4" key="1">
    <citation type="submission" date="2016-10" db="EMBL/GenBank/DDBJ databases">
        <authorList>
            <person name="Varghese N."/>
            <person name="Submissions S."/>
        </authorList>
    </citation>
    <scope>NUCLEOTIDE SEQUENCE [LARGE SCALE GENOMIC DNA]</scope>
    <source>
        <strain evidence="4">DSM 4771</strain>
    </source>
</reference>
<evidence type="ECO:0000256" key="1">
    <source>
        <dbReference type="ARBA" id="ARBA00022723"/>
    </source>
</evidence>
<proteinExistence type="predicted"/>
<protein>
    <submittedName>
        <fullName evidence="3">M42 glutamyl aminopeptidase</fullName>
    </submittedName>
</protein>
<keyword evidence="3" id="KW-0031">Aminopeptidase</keyword>
<evidence type="ECO:0000313" key="4">
    <source>
        <dbReference type="Proteomes" id="UP000199225"/>
    </source>
</evidence>
<dbReference type="STRING" id="86666.SAMN04490247_1765"/>
<dbReference type="RefSeq" id="WP_093193501.1">
    <property type="nucleotide sequence ID" value="NZ_FNEV01000004.1"/>
</dbReference>
<dbReference type="PANTHER" id="PTHR32481">
    <property type="entry name" value="AMINOPEPTIDASE"/>
    <property type="match status" value="1"/>
</dbReference>
<keyword evidence="2" id="KW-0378">Hydrolase</keyword>
<dbReference type="EMBL" id="FNEV01000004">
    <property type="protein sequence ID" value="SDJ37817.1"/>
    <property type="molecule type" value="Genomic_DNA"/>
</dbReference>
<keyword evidence="4" id="KW-1185">Reference proteome</keyword>
<sequence length="444" mass="50058">MKTWKQLMVRYGFDVVEQKKDVFSWEKERKENIQFACDALHRLDVKYSLEGEWMVISQTPVSEKAWAETLEVPGRGRTEIVAGNPTLEEMDTHISGLVMQMNRLGLKTVYSCDGHGRRPAHLDFIDQETVEKAAQLLEVVFEKRVRITRSGIKINAELSELVDCAEAMSEMDSVEDTDKILQFFEEKERNRFEEKLEELLMIPGVSQNEGRVRSFVKQEIAPHVDDMVVDEYGNLLARKVCGHGRGPVVLLNAHLDVFDEMVAGRSILKNGSTWTSDEGILGADDRAGIAIILEVLRHAGSHFDGTLKIAFTVEEEIGLQGSRHVNPVFLWGVDAAFVLDRRGTGDVVVRGGGMDFCSKHFGSWVKEIAGSGWSCVRGGSSDARIWAEAGIETVNLSVGYRHEHTEEETLDVDACYETARVMRRVLENHRSLKRLVNRRVRARA</sequence>
<organism evidence="3 4">
    <name type="scientific">Salimicrobium halophilum</name>
    <dbReference type="NCBI Taxonomy" id="86666"/>
    <lineage>
        <taxon>Bacteria</taxon>
        <taxon>Bacillati</taxon>
        <taxon>Bacillota</taxon>
        <taxon>Bacilli</taxon>
        <taxon>Bacillales</taxon>
        <taxon>Bacillaceae</taxon>
        <taxon>Salimicrobium</taxon>
    </lineage>
</organism>
<keyword evidence="3" id="KW-0645">Protease</keyword>
<dbReference type="Proteomes" id="UP000199225">
    <property type="component" value="Unassembled WGS sequence"/>
</dbReference>